<protein>
    <submittedName>
        <fullName evidence="1">Uncharacterized protein</fullName>
    </submittedName>
</protein>
<comment type="caution">
    <text evidence="1">The sequence shown here is derived from an EMBL/GenBank/DDBJ whole genome shotgun (WGS) entry which is preliminary data.</text>
</comment>
<name>A0ACC2WXM2_9TREE</name>
<sequence length="388" mass="42211">MYNFPEVRAASLSSEFDFAQSPISDGIETISLVERTSTPDGMQLSSAFIAELQSLPQTINPADLCSSGREWYDEALGDLGDCAQGRMAPDCAARIALHPTSLSALLPLGTAAPAATSTAPPADGFRTSHIGWDSRSHVGLVSKQLPLLPAGQFLPGSSRVAKESSAHLPSLSTRQATEASSIQTNGRGPTFSGRSGQEQMALRGLLRKAALPRGKKSRAKASSNNAGSAIIPYDGESPGVFAQQVWNAFDQFYPSDAERATTQKIRKLHQCILTFLTREKVDTYKARERRASSRTVKGASKQPRKKDTDATIFRRNAFKKKKRKAEYIERLLRDLHNSATAGVFTEGQNPRNILDVAKQIETDLLAAFAEPAFFSTEEMYSVDDRLSV</sequence>
<evidence type="ECO:0000313" key="2">
    <source>
        <dbReference type="Proteomes" id="UP001243375"/>
    </source>
</evidence>
<reference evidence="1" key="1">
    <citation type="submission" date="2023-04" db="EMBL/GenBank/DDBJ databases">
        <title>Draft Genome sequencing of Naganishia species isolated from polar environments using Oxford Nanopore Technology.</title>
        <authorList>
            <person name="Leo P."/>
            <person name="Venkateswaran K."/>
        </authorList>
    </citation>
    <scope>NUCLEOTIDE SEQUENCE</scope>
    <source>
        <strain evidence="1">MNA-CCFEE 5425</strain>
    </source>
</reference>
<keyword evidence="2" id="KW-1185">Reference proteome</keyword>
<gene>
    <name evidence="1" type="ORF">QFC22_004911</name>
</gene>
<evidence type="ECO:0000313" key="1">
    <source>
        <dbReference type="EMBL" id="KAJ9116469.1"/>
    </source>
</evidence>
<proteinExistence type="predicted"/>
<dbReference type="Proteomes" id="UP001243375">
    <property type="component" value="Unassembled WGS sequence"/>
</dbReference>
<organism evidence="1 2">
    <name type="scientific">Naganishia vaughanmartiniae</name>
    <dbReference type="NCBI Taxonomy" id="1424756"/>
    <lineage>
        <taxon>Eukaryota</taxon>
        <taxon>Fungi</taxon>
        <taxon>Dikarya</taxon>
        <taxon>Basidiomycota</taxon>
        <taxon>Agaricomycotina</taxon>
        <taxon>Tremellomycetes</taxon>
        <taxon>Filobasidiales</taxon>
        <taxon>Filobasidiaceae</taxon>
        <taxon>Naganishia</taxon>
    </lineage>
</organism>
<dbReference type="EMBL" id="JASBWU010000014">
    <property type="protein sequence ID" value="KAJ9116469.1"/>
    <property type="molecule type" value="Genomic_DNA"/>
</dbReference>
<accession>A0ACC2WXM2</accession>